<keyword evidence="5" id="KW-1185">Reference proteome</keyword>
<accession>A0AA37TNR0</accession>
<evidence type="ECO:0000313" key="5">
    <source>
        <dbReference type="Proteomes" id="UP001157355"/>
    </source>
</evidence>
<dbReference type="Pfam" id="PF00460">
    <property type="entry name" value="Flg_bb_rod"/>
    <property type="match status" value="1"/>
</dbReference>
<keyword evidence="4" id="KW-0282">Flagellum</keyword>
<evidence type="ECO:0000313" key="4">
    <source>
        <dbReference type="EMBL" id="GLS85184.1"/>
    </source>
</evidence>
<keyword evidence="4" id="KW-0966">Cell projection</keyword>
<organism evidence="4 5">
    <name type="scientific">Cypionkella aquatica</name>
    <dbReference type="NCBI Taxonomy" id="1756042"/>
    <lineage>
        <taxon>Bacteria</taxon>
        <taxon>Pseudomonadati</taxon>
        <taxon>Pseudomonadota</taxon>
        <taxon>Alphaproteobacteria</taxon>
        <taxon>Rhodobacterales</taxon>
        <taxon>Paracoccaceae</taxon>
        <taxon>Cypionkella</taxon>
    </lineage>
</organism>
<dbReference type="EMBL" id="BSPP01000002">
    <property type="protein sequence ID" value="GLS85184.1"/>
    <property type="molecule type" value="Genomic_DNA"/>
</dbReference>
<evidence type="ECO:0000259" key="3">
    <source>
        <dbReference type="Pfam" id="PF00460"/>
    </source>
</evidence>
<dbReference type="InterPro" id="IPR001444">
    <property type="entry name" value="Flag_bb_rod_N"/>
</dbReference>
<dbReference type="GO" id="GO:0009425">
    <property type="term" value="C:bacterial-type flagellum basal body"/>
    <property type="evidence" value="ECO:0007669"/>
    <property type="project" value="UniProtKB-SubCell"/>
</dbReference>
<feature type="domain" description="Flagellar basal body rod protein N-terminal" evidence="3">
    <location>
        <begin position="20"/>
        <end position="38"/>
    </location>
</feature>
<dbReference type="RefSeq" id="WP_284323413.1">
    <property type="nucleotide sequence ID" value="NZ_BSPP01000002.1"/>
</dbReference>
<dbReference type="NCBIfam" id="NF009270">
    <property type="entry name" value="PRK12627.1"/>
    <property type="match status" value="1"/>
</dbReference>
<evidence type="ECO:0000256" key="1">
    <source>
        <dbReference type="ARBA" id="ARBA00004117"/>
    </source>
</evidence>
<sequence length="127" mass="13797">MFEKLQLTNMANAMAERAGARMGVVAQNIANADTPGYKTMDTPSFADTYQDGGTPMRMTRPEHMMGQDQTSASILRGAKGSGAPNGNTVSLEQEMVKTVTIRQDHDMALAIYRNTSEIIRASLGRAR</sequence>
<protein>
    <submittedName>
        <fullName evidence="4">Flagellar biosynthesis protein FlgB</fullName>
    </submittedName>
</protein>
<reference evidence="4 5" key="1">
    <citation type="journal article" date="2014" name="Int. J. Syst. Evol. Microbiol.">
        <title>Complete genome sequence of Corynebacterium casei LMG S-19264T (=DSM 44701T), isolated from a smear-ripened cheese.</title>
        <authorList>
            <consortium name="US DOE Joint Genome Institute (JGI-PGF)"/>
            <person name="Walter F."/>
            <person name="Albersmeier A."/>
            <person name="Kalinowski J."/>
            <person name="Ruckert C."/>
        </authorList>
    </citation>
    <scope>NUCLEOTIDE SEQUENCE [LARGE SCALE GENOMIC DNA]</scope>
    <source>
        <strain evidence="4 5">NBRC 111766</strain>
    </source>
</reference>
<gene>
    <name evidence="4" type="ORF">GCM10010873_01570</name>
</gene>
<feature type="region of interest" description="Disordered" evidence="2">
    <location>
        <begin position="65"/>
        <end position="89"/>
    </location>
</feature>
<comment type="subcellular location">
    <subcellularLocation>
        <location evidence="1">Bacterial flagellum basal body</location>
    </subcellularLocation>
</comment>
<comment type="caution">
    <text evidence="4">The sequence shown here is derived from an EMBL/GenBank/DDBJ whole genome shotgun (WGS) entry which is preliminary data.</text>
</comment>
<dbReference type="Proteomes" id="UP001157355">
    <property type="component" value="Unassembled WGS sequence"/>
</dbReference>
<proteinExistence type="predicted"/>
<dbReference type="AlphaFoldDB" id="A0AA37TNR0"/>
<keyword evidence="4" id="KW-0969">Cilium</keyword>
<evidence type="ECO:0000256" key="2">
    <source>
        <dbReference type="SAM" id="MobiDB-lite"/>
    </source>
</evidence>
<name>A0AA37TNR0_9RHOB</name>